<evidence type="ECO:0000313" key="3">
    <source>
        <dbReference type="EMBL" id="KTF04593.1"/>
    </source>
</evidence>
<dbReference type="CDD" id="cd00090">
    <property type="entry name" value="HTH_ARSR"/>
    <property type="match status" value="1"/>
</dbReference>
<gene>
    <name evidence="3" type="primary">arsR</name>
    <name evidence="3" type="ORF">AQZ59_00579</name>
</gene>
<organism evidence="3 4">
    <name type="scientific">Trueperella bernardiae</name>
    <dbReference type="NCBI Taxonomy" id="59561"/>
    <lineage>
        <taxon>Bacteria</taxon>
        <taxon>Bacillati</taxon>
        <taxon>Actinomycetota</taxon>
        <taxon>Actinomycetes</taxon>
        <taxon>Actinomycetales</taxon>
        <taxon>Actinomycetaceae</taxon>
        <taxon>Trueperella</taxon>
    </lineage>
</organism>
<sequence length="200" mass="21240">MTNIATPEVVAALANPVRLKLLYEITAAGRARTSDLAQAVELAPNKVSYHLKKLWAAGVVTKQPGDDARETWWSAVPGGWQVDDPELAPGLTAALTLLDQHVRDRSEAFAAQQRDAGVVLPFANGDTVLTLSLDDARTLADELSALVERYVGRPATPDEDTQPAGTGPADAKPADAGPGAIRYDFRFSLLPIGYAAPAKE</sequence>
<dbReference type="InterPro" id="IPR001845">
    <property type="entry name" value="HTH_ArsR_DNA-bd_dom"/>
</dbReference>
<dbReference type="InterPro" id="IPR011991">
    <property type="entry name" value="ArsR-like_HTH"/>
</dbReference>
<dbReference type="PATRIC" id="fig|59561.3.peg.571"/>
<reference evidence="3 4" key="1">
    <citation type="submission" date="2015-11" db="EMBL/GenBank/DDBJ databases">
        <title>Draft Genome Sequence of the Type Strain Trueperella bernardiae LCDC 89-0504T, Isolated from Blood Culture.</title>
        <authorList>
            <person name="Bernier A.-M."/>
            <person name="Bernard K."/>
        </authorList>
    </citation>
    <scope>NUCLEOTIDE SEQUENCE [LARGE SCALE GENOMIC DNA]</scope>
    <source>
        <strain evidence="3 4">LCDC 89-0504</strain>
    </source>
</reference>
<evidence type="ECO:0000256" key="1">
    <source>
        <dbReference type="SAM" id="MobiDB-lite"/>
    </source>
</evidence>
<protein>
    <submittedName>
        <fullName evidence="3">Arsenical resistance operon repressor</fullName>
    </submittedName>
</protein>
<keyword evidence="4" id="KW-1185">Reference proteome</keyword>
<dbReference type="InterPro" id="IPR036390">
    <property type="entry name" value="WH_DNA-bd_sf"/>
</dbReference>
<feature type="compositionally biased region" description="Low complexity" evidence="1">
    <location>
        <begin position="163"/>
        <end position="178"/>
    </location>
</feature>
<dbReference type="STRING" id="59561.AQZ59_00579"/>
<feature type="domain" description="HTH arsR-type" evidence="2">
    <location>
        <begin position="8"/>
        <end position="96"/>
    </location>
</feature>
<dbReference type="SMART" id="SM00418">
    <property type="entry name" value="HTH_ARSR"/>
    <property type="match status" value="1"/>
</dbReference>
<proteinExistence type="predicted"/>
<comment type="caution">
    <text evidence="3">The sequence shown here is derived from an EMBL/GenBank/DDBJ whole genome shotgun (WGS) entry which is preliminary data.</text>
</comment>
<name>A0A0W1KKT5_9ACTO</name>
<dbReference type="SUPFAM" id="SSF46785">
    <property type="entry name" value="Winged helix' DNA-binding domain"/>
    <property type="match status" value="1"/>
</dbReference>
<dbReference type="Pfam" id="PF13412">
    <property type="entry name" value="HTH_24"/>
    <property type="match status" value="1"/>
</dbReference>
<evidence type="ECO:0000259" key="2">
    <source>
        <dbReference type="SMART" id="SM00418"/>
    </source>
</evidence>
<dbReference type="InterPro" id="IPR036388">
    <property type="entry name" value="WH-like_DNA-bd_sf"/>
</dbReference>
<accession>A0A0W1KKT5</accession>
<dbReference type="OrthoDB" id="7945987at2"/>
<dbReference type="GO" id="GO:0003700">
    <property type="term" value="F:DNA-binding transcription factor activity"/>
    <property type="evidence" value="ECO:0007669"/>
    <property type="project" value="InterPro"/>
</dbReference>
<evidence type="ECO:0000313" key="4">
    <source>
        <dbReference type="Proteomes" id="UP000054404"/>
    </source>
</evidence>
<dbReference type="AlphaFoldDB" id="A0A0W1KKT5"/>
<dbReference type="RefSeq" id="WP_062612973.1">
    <property type="nucleotide sequence ID" value="NZ_LNIZ01000002.1"/>
</dbReference>
<feature type="region of interest" description="Disordered" evidence="1">
    <location>
        <begin position="152"/>
        <end position="178"/>
    </location>
</feature>
<dbReference type="Gene3D" id="1.10.10.10">
    <property type="entry name" value="Winged helix-like DNA-binding domain superfamily/Winged helix DNA-binding domain"/>
    <property type="match status" value="1"/>
</dbReference>
<dbReference type="EMBL" id="LNIZ01000002">
    <property type="protein sequence ID" value="KTF04593.1"/>
    <property type="molecule type" value="Genomic_DNA"/>
</dbReference>
<dbReference type="Proteomes" id="UP000054404">
    <property type="component" value="Unassembled WGS sequence"/>
</dbReference>